<keyword evidence="5 6" id="KW-0378">Hydrolase</keyword>
<feature type="binding site" evidence="6">
    <location>
        <position position="167"/>
    </location>
    <ligand>
        <name>a divalent metal cation</name>
        <dbReference type="ChEBI" id="CHEBI:60240"/>
        <label>2</label>
        <note>catalytic</note>
    </ligand>
</feature>
<dbReference type="InterPro" id="IPR000994">
    <property type="entry name" value="Pept_M24"/>
</dbReference>
<dbReference type="PRINTS" id="PR00599">
    <property type="entry name" value="MAPEPTIDASE"/>
</dbReference>
<dbReference type="CDD" id="cd01086">
    <property type="entry name" value="MetAP1"/>
    <property type="match status" value="1"/>
</dbReference>
<comment type="function">
    <text evidence="1 6">Removes the N-terminal methionine from nascent proteins. The N-terminal methionine is often cleaved when the second residue in the primary sequence is small and uncharged (Met-Ala-, Cys, Gly, Pro, Ser, Thr, or Val). Requires deformylation of the N(alpha)-formylated initiator methionine before it can be hydrolyzed.</text>
</comment>
<keyword evidence="2 6" id="KW-0031">Aminopeptidase</keyword>
<evidence type="ECO:0000256" key="1">
    <source>
        <dbReference type="ARBA" id="ARBA00002521"/>
    </source>
</evidence>
<keyword evidence="4 6" id="KW-0479">Metal-binding</keyword>
<evidence type="ECO:0000256" key="3">
    <source>
        <dbReference type="ARBA" id="ARBA00022670"/>
    </source>
</evidence>
<dbReference type="PANTHER" id="PTHR43330">
    <property type="entry name" value="METHIONINE AMINOPEPTIDASE"/>
    <property type="match status" value="1"/>
</dbReference>
<dbReference type="PANTHER" id="PTHR43330:SF13">
    <property type="entry name" value="METHIONINE AMINOPEPTIDASE 2"/>
    <property type="match status" value="1"/>
</dbReference>
<dbReference type="InterPro" id="IPR001714">
    <property type="entry name" value="Pept_M24_MAP"/>
</dbReference>
<comment type="caution">
    <text evidence="9">The sequence shown here is derived from an EMBL/GenBank/DDBJ whole genome shotgun (WGS) entry which is preliminary data.</text>
</comment>
<evidence type="ECO:0000256" key="4">
    <source>
        <dbReference type="ARBA" id="ARBA00022723"/>
    </source>
</evidence>
<gene>
    <name evidence="6 9" type="primary">map</name>
    <name evidence="9" type="ORF">ACFPOF_17025</name>
</gene>
<feature type="binding site" evidence="6">
    <location>
        <position position="104"/>
    </location>
    <ligand>
        <name>a divalent metal cation</name>
        <dbReference type="ChEBI" id="CHEBI:60240"/>
        <label>2</label>
        <note>catalytic</note>
    </ligand>
</feature>
<comment type="catalytic activity">
    <reaction evidence="6 7">
        <text>Release of N-terminal amino acids, preferentially methionine, from peptides and arylamides.</text>
        <dbReference type="EC" id="3.4.11.18"/>
    </reaction>
</comment>
<dbReference type="InterPro" id="IPR036005">
    <property type="entry name" value="Creatinase/aminopeptidase-like"/>
</dbReference>
<dbReference type="InterPro" id="IPR002467">
    <property type="entry name" value="Pept_M24A_MAP1"/>
</dbReference>
<dbReference type="GO" id="GO:0004239">
    <property type="term" value="F:initiator methionyl aminopeptidase activity"/>
    <property type="evidence" value="ECO:0007669"/>
    <property type="project" value="UniProtKB-EC"/>
</dbReference>
<evidence type="ECO:0000259" key="8">
    <source>
        <dbReference type="Pfam" id="PF00557"/>
    </source>
</evidence>
<feature type="domain" description="Peptidase M24" evidence="8">
    <location>
        <begin position="12"/>
        <end position="239"/>
    </location>
</feature>
<feature type="binding site" evidence="6">
    <location>
        <position position="232"/>
    </location>
    <ligand>
        <name>a divalent metal cation</name>
        <dbReference type="ChEBI" id="CHEBI:60240"/>
        <label>2</label>
        <note>catalytic</note>
    </ligand>
</feature>
<feature type="binding site" evidence="6">
    <location>
        <position position="174"/>
    </location>
    <ligand>
        <name>substrate</name>
    </ligand>
</feature>
<dbReference type="Proteomes" id="UP001596113">
    <property type="component" value="Unassembled WGS sequence"/>
</dbReference>
<dbReference type="EC" id="3.4.11.18" evidence="6 7"/>
<proteinExistence type="inferred from homology"/>
<feature type="binding site" evidence="6">
    <location>
        <position position="232"/>
    </location>
    <ligand>
        <name>a divalent metal cation</name>
        <dbReference type="ChEBI" id="CHEBI:60240"/>
        <label>1</label>
    </ligand>
</feature>
<dbReference type="Pfam" id="PF00557">
    <property type="entry name" value="Peptidase_M24"/>
    <property type="match status" value="1"/>
</dbReference>
<evidence type="ECO:0000313" key="9">
    <source>
        <dbReference type="EMBL" id="MFC5404438.1"/>
    </source>
</evidence>
<sequence>MTIQTQHDIDQLMKIGKIVALTIETMKNSARPGMTTRELDAVGQRVLEEHGAVSAPMKDVSFPGYTCISVNEEVAHGIPGDRVLLPGDIVNVDVSAELNGYYADSGQSFQLTPVSAEVDRLCRYTYDTMMKTISALKAGVKLNEVGRIFQSEAAKGGYKVIENLCSHGIGRSLHEQPLEILPYYEARDRRVLKAGQVITIEPFLSDKATFVDQQSDGWTLMAPRGSRTAQFEHTIIITNDKPIITTAC</sequence>
<dbReference type="NCBIfam" id="TIGR00500">
    <property type="entry name" value="met_pdase_I"/>
    <property type="match status" value="1"/>
</dbReference>
<dbReference type="SUPFAM" id="SSF55920">
    <property type="entry name" value="Creatinase/aminopeptidase"/>
    <property type="match status" value="1"/>
</dbReference>
<feature type="binding site" evidence="6">
    <location>
        <position position="93"/>
    </location>
    <ligand>
        <name>a divalent metal cation</name>
        <dbReference type="ChEBI" id="CHEBI:60240"/>
        <label>1</label>
    </ligand>
</feature>
<feature type="binding site" evidence="6">
    <location>
        <position position="201"/>
    </location>
    <ligand>
        <name>a divalent metal cation</name>
        <dbReference type="ChEBI" id="CHEBI:60240"/>
        <label>2</label>
        <note>catalytic</note>
    </ligand>
</feature>
<comment type="subunit">
    <text evidence="6">Monomer.</text>
</comment>
<protein>
    <recommendedName>
        <fullName evidence="6 7">Methionine aminopeptidase</fullName>
        <shortName evidence="6">MAP</shortName>
        <shortName evidence="6">MetAP</shortName>
        <ecNumber evidence="6 7">3.4.11.18</ecNumber>
    </recommendedName>
    <alternativeName>
        <fullName evidence="6">Peptidase M</fullName>
    </alternativeName>
</protein>
<organism evidence="9 10">
    <name type="scientific">Cohnella soli</name>
    <dbReference type="NCBI Taxonomy" id="425005"/>
    <lineage>
        <taxon>Bacteria</taxon>
        <taxon>Bacillati</taxon>
        <taxon>Bacillota</taxon>
        <taxon>Bacilli</taxon>
        <taxon>Bacillales</taxon>
        <taxon>Paenibacillaceae</taxon>
        <taxon>Cohnella</taxon>
    </lineage>
</organism>
<dbReference type="HAMAP" id="MF_01974">
    <property type="entry name" value="MetAP_1"/>
    <property type="match status" value="1"/>
</dbReference>
<dbReference type="EMBL" id="JBHSMI010000028">
    <property type="protein sequence ID" value="MFC5404438.1"/>
    <property type="molecule type" value="Genomic_DNA"/>
</dbReference>
<comment type="similarity">
    <text evidence="6">Belongs to the peptidase M24A family. Methionine aminopeptidase type 1 subfamily.</text>
</comment>
<keyword evidence="10" id="KW-1185">Reference proteome</keyword>
<evidence type="ECO:0000256" key="7">
    <source>
        <dbReference type="RuleBase" id="RU003653"/>
    </source>
</evidence>
<accession>A0ABW0HV86</accession>
<evidence type="ECO:0000256" key="2">
    <source>
        <dbReference type="ARBA" id="ARBA00022438"/>
    </source>
</evidence>
<comment type="cofactor">
    <cofactor evidence="6">
        <name>Co(2+)</name>
        <dbReference type="ChEBI" id="CHEBI:48828"/>
    </cofactor>
    <cofactor evidence="6">
        <name>Zn(2+)</name>
        <dbReference type="ChEBI" id="CHEBI:29105"/>
    </cofactor>
    <cofactor evidence="6">
        <name>Mn(2+)</name>
        <dbReference type="ChEBI" id="CHEBI:29035"/>
    </cofactor>
    <cofactor evidence="6">
        <name>Fe(2+)</name>
        <dbReference type="ChEBI" id="CHEBI:29033"/>
    </cofactor>
    <text evidence="6">Binds 2 divalent metal cations per subunit. Has a high-affinity and a low affinity metal-binding site. The true nature of the physiological cofactor is under debate. The enzyme is active with cobalt, zinc, manganese or divalent iron ions. Most likely, methionine aminopeptidases function as mononuclear Fe(2+)-metalloproteases under physiological conditions, and the catalytically relevant metal-binding site has been assigned to the histidine-containing high-affinity site.</text>
</comment>
<evidence type="ECO:0000313" key="10">
    <source>
        <dbReference type="Proteomes" id="UP001596113"/>
    </source>
</evidence>
<reference evidence="10" key="1">
    <citation type="journal article" date="2019" name="Int. J. Syst. Evol. Microbiol.">
        <title>The Global Catalogue of Microorganisms (GCM) 10K type strain sequencing project: providing services to taxonomists for standard genome sequencing and annotation.</title>
        <authorList>
            <consortium name="The Broad Institute Genomics Platform"/>
            <consortium name="The Broad Institute Genome Sequencing Center for Infectious Disease"/>
            <person name="Wu L."/>
            <person name="Ma J."/>
        </authorList>
    </citation>
    <scope>NUCLEOTIDE SEQUENCE [LARGE SCALE GENOMIC DNA]</scope>
    <source>
        <strain evidence="10">CGMCC 1.18575</strain>
    </source>
</reference>
<keyword evidence="3 6" id="KW-0645">Protease</keyword>
<dbReference type="RefSeq" id="WP_378134740.1">
    <property type="nucleotide sequence ID" value="NZ_JBHSMI010000028.1"/>
</dbReference>
<evidence type="ECO:0000256" key="6">
    <source>
        <dbReference type="HAMAP-Rule" id="MF_01974"/>
    </source>
</evidence>
<feature type="binding site" evidence="6">
    <location>
        <position position="104"/>
    </location>
    <ligand>
        <name>a divalent metal cation</name>
        <dbReference type="ChEBI" id="CHEBI:60240"/>
        <label>1</label>
    </ligand>
</feature>
<name>A0ABW0HV86_9BACL</name>
<dbReference type="Gene3D" id="3.90.230.10">
    <property type="entry name" value="Creatinase/methionine aminopeptidase superfamily"/>
    <property type="match status" value="1"/>
</dbReference>
<feature type="binding site" evidence="6">
    <location>
        <position position="76"/>
    </location>
    <ligand>
        <name>substrate</name>
    </ligand>
</feature>
<evidence type="ECO:0000256" key="5">
    <source>
        <dbReference type="ARBA" id="ARBA00022801"/>
    </source>
</evidence>